<reference evidence="5" key="1">
    <citation type="submission" date="2023-03" db="EMBL/GenBank/DDBJ databases">
        <title>Massive genome expansion in bonnet fungi (Mycena s.s.) driven by repeated elements and novel gene families across ecological guilds.</title>
        <authorList>
            <consortium name="Lawrence Berkeley National Laboratory"/>
            <person name="Harder C.B."/>
            <person name="Miyauchi S."/>
            <person name="Viragh M."/>
            <person name="Kuo A."/>
            <person name="Thoen E."/>
            <person name="Andreopoulos B."/>
            <person name="Lu D."/>
            <person name="Skrede I."/>
            <person name="Drula E."/>
            <person name="Henrissat B."/>
            <person name="Morin E."/>
            <person name="Kohler A."/>
            <person name="Barry K."/>
            <person name="LaButti K."/>
            <person name="Morin E."/>
            <person name="Salamov A."/>
            <person name="Lipzen A."/>
            <person name="Mereny Z."/>
            <person name="Hegedus B."/>
            <person name="Baldrian P."/>
            <person name="Stursova M."/>
            <person name="Weitz H."/>
            <person name="Taylor A."/>
            <person name="Grigoriev I.V."/>
            <person name="Nagy L.G."/>
            <person name="Martin F."/>
            <person name="Kauserud H."/>
        </authorList>
    </citation>
    <scope>NUCLEOTIDE SEQUENCE</scope>
    <source>
        <strain evidence="5">CBHHK067</strain>
    </source>
</reference>
<organism evidence="5 6">
    <name type="scientific">Mycena rosella</name>
    <name type="common">Pink bonnet</name>
    <name type="synonym">Agaricus rosellus</name>
    <dbReference type="NCBI Taxonomy" id="1033263"/>
    <lineage>
        <taxon>Eukaryota</taxon>
        <taxon>Fungi</taxon>
        <taxon>Dikarya</taxon>
        <taxon>Basidiomycota</taxon>
        <taxon>Agaricomycotina</taxon>
        <taxon>Agaricomycetes</taxon>
        <taxon>Agaricomycetidae</taxon>
        <taxon>Agaricales</taxon>
        <taxon>Marasmiineae</taxon>
        <taxon>Mycenaceae</taxon>
        <taxon>Mycena</taxon>
    </lineage>
</organism>
<dbReference type="Proteomes" id="UP001221757">
    <property type="component" value="Unassembled WGS sequence"/>
</dbReference>
<proteinExistence type="predicted"/>
<dbReference type="GO" id="GO:0006281">
    <property type="term" value="P:DNA repair"/>
    <property type="evidence" value="ECO:0007669"/>
    <property type="project" value="InterPro"/>
</dbReference>
<dbReference type="PANTHER" id="PTHR12415">
    <property type="entry name" value="TYROSYL-DNA PHOSPHODIESTERASE 1"/>
    <property type="match status" value="1"/>
</dbReference>
<feature type="active site" description="Proton donor/acceptor" evidence="1">
    <location>
        <position position="415"/>
    </location>
</feature>
<accession>A0AAD7DAH2</accession>
<evidence type="ECO:0000313" key="5">
    <source>
        <dbReference type="EMBL" id="KAJ7686930.1"/>
    </source>
</evidence>
<comment type="caution">
    <text evidence="5">The sequence shown here is derived from an EMBL/GenBank/DDBJ whole genome shotgun (WGS) entry which is preliminary data.</text>
</comment>
<gene>
    <name evidence="5" type="ORF">B0H17DRAFT_1203945</name>
</gene>
<name>A0AAD7DAH2_MYCRO</name>
<feature type="region of interest" description="Disordered" evidence="4">
    <location>
        <begin position="15"/>
        <end position="34"/>
    </location>
</feature>
<dbReference type="GO" id="GO:0005634">
    <property type="term" value="C:nucleus"/>
    <property type="evidence" value="ECO:0007669"/>
    <property type="project" value="InterPro"/>
</dbReference>
<feature type="binding site" evidence="2">
    <location>
        <position position="417"/>
    </location>
    <ligand>
        <name>substrate</name>
    </ligand>
</feature>
<evidence type="ECO:0000256" key="3">
    <source>
        <dbReference type="PIRSR" id="PIRSR610347-3"/>
    </source>
</evidence>
<dbReference type="EMBL" id="JARKIE010000092">
    <property type="protein sequence ID" value="KAJ7686930.1"/>
    <property type="molecule type" value="Genomic_DNA"/>
</dbReference>
<evidence type="ECO:0000256" key="2">
    <source>
        <dbReference type="PIRSR" id="PIRSR610347-2"/>
    </source>
</evidence>
<dbReference type="GO" id="GO:0008081">
    <property type="term" value="F:phosphoric diester hydrolase activity"/>
    <property type="evidence" value="ECO:0007669"/>
    <property type="project" value="InterPro"/>
</dbReference>
<protein>
    <submittedName>
        <fullName evidence="5">Tyrosyl-DNA phosphodiesterase-domain-containing protein</fullName>
    </submittedName>
</protein>
<dbReference type="SUPFAM" id="SSF56024">
    <property type="entry name" value="Phospholipase D/nuclease"/>
    <property type="match status" value="2"/>
</dbReference>
<feature type="site" description="Interaction with DNA" evidence="3">
    <location>
        <position position="443"/>
    </location>
</feature>
<dbReference type="InterPro" id="IPR010347">
    <property type="entry name" value="Tdp1"/>
</dbReference>
<evidence type="ECO:0000256" key="1">
    <source>
        <dbReference type="PIRSR" id="PIRSR610347-1"/>
    </source>
</evidence>
<feature type="active site" description="Nucleophile" evidence="1">
    <location>
        <position position="191"/>
    </location>
</feature>
<dbReference type="Pfam" id="PF06087">
    <property type="entry name" value="Tyr-DNA_phospho"/>
    <property type="match status" value="1"/>
</dbReference>
<sequence>MAASLVSYQLASKRRLLPNDSEPPRKKLQSTKQLKNEELAEEYKILQAEKRDKAANPIKVPMKYAGGALRLTRTPGRSTVNTVSLKDLIRPYELRSAFVFSFFIEDDHLFQHFPFKRPERKDPGRPHCLVYVGRDISQDMTVAQCANLKTKRPKGDAEWDRVIAAAQENYQELYGRNFRAFYPRKNSGCMHSKLMVLIYPDFLRVVITSANFMELDVILGDNHWFIQDFPRLSEDAAQDYTETSFERELIQHMEDLGCPDEFLDLHLRVAVFDFSAAKVYLVTSKPGNYSGEDARKYGQLRLRHVVRNKILKCYEEEVPKMMFEVCVGSVGKLEAEDVVKNLLESCAGGRQKSKRRKPALKMMFPTYDDVQNSRTPGVGNISSHINWKMLDENSASHLKDIFYHYRSTDTGTLFHMKSILALHADAPATTPPLYMYVGSANFSAGAWGRVRVALRKNCGGKAPLRVEGLANFECGVVVKGGDIAGMLETGNWGDIVPYMRPSDANKYQEGERPYKASAGSAAIVMMDGEEEDKEGEDEDYLRAIELVNCLLERAAEGGGVLHLTVNL</sequence>
<evidence type="ECO:0000256" key="4">
    <source>
        <dbReference type="SAM" id="MobiDB-lite"/>
    </source>
</evidence>
<dbReference type="AlphaFoldDB" id="A0AAD7DAH2"/>
<evidence type="ECO:0000313" key="6">
    <source>
        <dbReference type="Proteomes" id="UP001221757"/>
    </source>
</evidence>
<keyword evidence="6" id="KW-1185">Reference proteome</keyword>
<feature type="binding site" evidence="2">
    <location>
        <position position="193"/>
    </location>
    <ligand>
        <name>substrate</name>
    </ligand>
</feature>
<dbReference type="Gene3D" id="3.30.870.10">
    <property type="entry name" value="Endonuclease Chain A"/>
    <property type="match status" value="2"/>
</dbReference>